<dbReference type="GO" id="GO:0005886">
    <property type="term" value="C:plasma membrane"/>
    <property type="evidence" value="ECO:0007669"/>
    <property type="project" value="UniProtKB-SubCell"/>
</dbReference>
<feature type="transmembrane region" description="Helical" evidence="7">
    <location>
        <begin position="86"/>
        <end position="106"/>
    </location>
</feature>
<dbReference type="PANTHER" id="PTHR30589">
    <property type="entry name" value="PROLIPOPROTEIN DIACYLGLYCERYL TRANSFERASE"/>
    <property type="match status" value="1"/>
</dbReference>
<dbReference type="Pfam" id="PF01790">
    <property type="entry name" value="LGT"/>
    <property type="match status" value="1"/>
</dbReference>
<feature type="transmembrane region" description="Helical" evidence="7">
    <location>
        <begin position="49"/>
        <end position="71"/>
    </location>
</feature>
<comment type="pathway">
    <text evidence="7">Protein modification; lipoprotein biosynthesis (diacylglyceryl transfer).</text>
</comment>
<keyword evidence="5 7" id="KW-1133">Transmembrane helix</keyword>
<reference evidence="8 9" key="1">
    <citation type="submission" date="2017-05" db="EMBL/GenBank/DDBJ databases">
        <title>Vagococcus spp. assemblies.</title>
        <authorList>
            <person name="Gulvik C.A."/>
        </authorList>
    </citation>
    <scope>NUCLEOTIDE SEQUENCE [LARGE SCALE GENOMIC DNA]</scope>
    <source>
        <strain evidence="8 9">DSM 24756</strain>
    </source>
</reference>
<gene>
    <name evidence="7" type="primary">lgt</name>
    <name evidence="8" type="ORF">CBF30_02560</name>
</gene>
<dbReference type="PROSITE" id="PS01311">
    <property type="entry name" value="LGT"/>
    <property type="match status" value="1"/>
</dbReference>
<dbReference type="OrthoDB" id="871140at2"/>
<dbReference type="HAMAP" id="MF_01147">
    <property type="entry name" value="Lgt"/>
    <property type="match status" value="1"/>
</dbReference>
<dbReference type="RefSeq" id="WP_126822461.1">
    <property type="nucleotide sequence ID" value="NZ_JBHLWU010000001.1"/>
</dbReference>
<feature type="transmembrane region" description="Helical" evidence="7">
    <location>
        <begin position="176"/>
        <end position="194"/>
    </location>
</feature>
<evidence type="ECO:0000256" key="1">
    <source>
        <dbReference type="ARBA" id="ARBA00007150"/>
    </source>
</evidence>
<comment type="function">
    <text evidence="7">Catalyzes the transfer of the diacylglyceryl group from phosphatidylglycerol to the sulfhydryl group of the N-terminal cysteine of a prolipoprotein, the first step in the formation of mature lipoproteins.</text>
</comment>
<organism evidence="8 9">
    <name type="scientific">Vagococcus entomophilus</name>
    <dbReference type="NCBI Taxonomy" id="1160095"/>
    <lineage>
        <taxon>Bacteria</taxon>
        <taxon>Bacillati</taxon>
        <taxon>Bacillota</taxon>
        <taxon>Bacilli</taxon>
        <taxon>Lactobacillales</taxon>
        <taxon>Enterococcaceae</taxon>
        <taxon>Vagococcus</taxon>
    </lineage>
</organism>
<comment type="similarity">
    <text evidence="1 7">Belongs to the Lgt family.</text>
</comment>
<keyword evidence="6 7" id="KW-0472">Membrane</keyword>
<evidence type="ECO:0000256" key="5">
    <source>
        <dbReference type="ARBA" id="ARBA00022989"/>
    </source>
</evidence>
<evidence type="ECO:0000256" key="3">
    <source>
        <dbReference type="ARBA" id="ARBA00022679"/>
    </source>
</evidence>
<dbReference type="EC" id="2.5.1.145" evidence="7"/>
<comment type="caution">
    <text evidence="8">The sequence shown here is derived from an EMBL/GenBank/DDBJ whole genome shotgun (WGS) entry which is preliminary data.</text>
</comment>
<keyword evidence="9" id="KW-1185">Reference proteome</keyword>
<dbReference type="GO" id="GO:0042158">
    <property type="term" value="P:lipoprotein biosynthetic process"/>
    <property type="evidence" value="ECO:0007669"/>
    <property type="project" value="UniProtKB-UniRule"/>
</dbReference>
<keyword evidence="4 7" id="KW-0812">Transmembrane</keyword>
<evidence type="ECO:0000313" key="8">
    <source>
        <dbReference type="EMBL" id="RSU08145.1"/>
    </source>
</evidence>
<evidence type="ECO:0000256" key="2">
    <source>
        <dbReference type="ARBA" id="ARBA00022475"/>
    </source>
</evidence>
<comment type="catalytic activity">
    <reaction evidence="7">
        <text>L-cysteinyl-[prolipoprotein] + a 1,2-diacyl-sn-glycero-3-phospho-(1'-sn-glycerol) = an S-1,2-diacyl-sn-glyceryl-L-cysteinyl-[prolipoprotein] + sn-glycerol 1-phosphate + H(+)</text>
        <dbReference type="Rhea" id="RHEA:56712"/>
        <dbReference type="Rhea" id="RHEA-COMP:14679"/>
        <dbReference type="Rhea" id="RHEA-COMP:14680"/>
        <dbReference type="ChEBI" id="CHEBI:15378"/>
        <dbReference type="ChEBI" id="CHEBI:29950"/>
        <dbReference type="ChEBI" id="CHEBI:57685"/>
        <dbReference type="ChEBI" id="CHEBI:64716"/>
        <dbReference type="ChEBI" id="CHEBI:140658"/>
        <dbReference type="EC" id="2.5.1.145"/>
    </reaction>
</comment>
<dbReference type="UniPathway" id="UPA00664"/>
<feature type="transmembrane region" description="Helical" evidence="7">
    <location>
        <begin position="236"/>
        <end position="254"/>
    </location>
</feature>
<accession>A0A430AJ70</accession>
<dbReference type="NCBIfam" id="TIGR00544">
    <property type="entry name" value="lgt"/>
    <property type="match status" value="1"/>
</dbReference>
<keyword evidence="2 7" id="KW-1003">Cell membrane</keyword>
<evidence type="ECO:0000256" key="4">
    <source>
        <dbReference type="ARBA" id="ARBA00022692"/>
    </source>
</evidence>
<protein>
    <recommendedName>
        <fullName evidence="7">Phosphatidylglycerol--prolipoprotein diacylglyceryl transferase</fullName>
        <ecNumber evidence="7">2.5.1.145</ecNumber>
    </recommendedName>
</protein>
<dbReference type="EMBL" id="NGJZ01000001">
    <property type="protein sequence ID" value="RSU08145.1"/>
    <property type="molecule type" value="Genomic_DNA"/>
</dbReference>
<dbReference type="Proteomes" id="UP000288669">
    <property type="component" value="Unassembled WGS sequence"/>
</dbReference>
<name>A0A430AJ70_9ENTE</name>
<evidence type="ECO:0000256" key="7">
    <source>
        <dbReference type="HAMAP-Rule" id="MF_01147"/>
    </source>
</evidence>
<feature type="binding site" evidence="7">
    <location>
        <position position="134"/>
    </location>
    <ligand>
        <name>a 1,2-diacyl-sn-glycero-3-phospho-(1'-sn-glycerol)</name>
        <dbReference type="ChEBI" id="CHEBI:64716"/>
    </ligand>
</feature>
<dbReference type="AlphaFoldDB" id="A0A430AJ70"/>
<sequence>MLAQINPIAFKVFGLPIHWYALCIVSGIIVAVVLASNEAKKVGLSEDDIVDFIFWALPISIVGARAYYVAFEWSYYKNNLSEIFKIWNGGIAIYGGLIAGAIVLVFFTRSRFISTWKFLDVAAPSVIIAQAMGRWGNFANHEAYGPDTTRAFLQSLHLPKFIIDNMYIGGVYRQPTFFYESIWNVIGFIFIIVLRKKLSLKEGEIALTYVLWYSFGRFFIEGLRTDSLMVFDLIRVSQFLSIVLFVGALILLIIRRNDARIKLYQRKV</sequence>
<dbReference type="PANTHER" id="PTHR30589:SF0">
    <property type="entry name" value="PHOSPHATIDYLGLYCEROL--PROLIPOPROTEIN DIACYLGLYCERYL TRANSFERASE"/>
    <property type="match status" value="1"/>
</dbReference>
<proteinExistence type="inferred from homology"/>
<comment type="subcellular location">
    <subcellularLocation>
        <location evidence="7">Cell membrane</location>
        <topology evidence="7">Multi-pass membrane protein</topology>
    </subcellularLocation>
</comment>
<keyword evidence="8" id="KW-0449">Lipoprotein</keyword>
<evidence type="ECO:0000256" key="6">
    <source>
        <dbReference type="ARBA" id="ARBA00023136"/>
    </source>
</evidence>
<evidence type="ECO:0000313" key="9">
    <source>
        <dbReference type="Proteomes" id="UP000288669"/>
    </source>
</evidence>
<dbReference type="GO" id="GO:0008961">
    <property type="term" value="F:phosphatidylglycerol-prolipoprotein diacylglyceryl transferase activity"/>
    <property type="evidence" value="ECO:0007669"/>
    <property type="project" value="UniProtKB-UniRule"/>
</dbReference>
<dbReference type="InterPro" id="IPR001640">
    <property type="entry name" value="Lgt"/>
</dbReference>
<keyword evidence="3 7" id="KW-0808">Transferase</keyword>
<feature type="transmembrane region" description="Helical" evidence="7">
    <location>
        <begin position="17"/>
        <end position="37"/>
    </location>
</feature>